<dbReference type="InterPro" id="IPR051685">
    <property type="entry name" value="Ycf3/AcsC/BcsC/TPR_MFPF"/>
</dbReference>
<evidence type="ECO:0000256" key="3">
    <source>
        <dbReference type="SAM" id="SignalP"/>
    </source>
</evidence>
<dbReference type="SUPFAM" id="SSF48452">
    <property type="entry name" value="TPR-like"/>
    <property type="match status" value="2"/>
</dbReference>
<evidence type="ECO:0008006" key="6">
    <source>
        <dbReference type="Google" id="ProtNLM"/>
    </source>
</evidence>
<evidence type="ECO:0000313" key="4">
    <source>
        <dbReference type="EMBL" id="MBK1856362.1"/>
    </source>
</evidence>
<dbReference type="RefSeq" id="WP_309490983.1">
    <property type="nucleotide sequence ID" value="NZ_JAENIG010000012.1"/>
</dbReference>
<keyword evidence="2" id="KW-0802">TPR repeat</keyword>
<dbReference type="Gene3D" id="1.25.40.10">
    <property type="entry name" value="Tetratricopeptide repeat domain"/>
    <property type="match status" value="2"/>
</dbReference>
<protein>
    <recommendedName>
        <fullName evidence="6">Tetratricopeptide repeat protein</fullName>
    </recommendedName>
</protein>
<dbReference type="Proteomes" id="UP000634206">
    <property type="component" value="Unassembled WGS sequence"/>
</dbReference>
<dbReference type="AlphaFoldDB" id="A0AAE2V920"/>
<evidence type="ECO:0000313" key="5">
    <source>
        <dbReference type="Proteomes" id="UP000634206"/>
    </source>
</evidence>
<organism evidence="4 5">
    <name type="scientific">Oceaniferula flava</name>
    <dbReference type="NCBI Taxonomy" id="2800421"/>
    <lineage>
        <taxon>Bacteria</taxon>
        <taxon>Pseudomonadati</taxon>
        <taxon>Verrucomicrobiota</taxon>
        <taxon>Verrucomicrobiia</taxon>
        <taxon>Verrucomicrobiales</taxon>
        <taxon>Verrucomicrobiaceae</taxon>
        <taxon>Oceaniferula</taxon>
    </lineage>
</organism>
<keyword evidence="1" id="KW-0677">Repeat</keyword>
<name>A0AAE2V920_9BACT</name>
<reference evidence="4" key="1">
    <citation type="submission" date="2021-01" db="EMBL/GenBank/DDBJ databases">
        <title>Modified the classification status of verrucomicrobia.</title>
        <authorList>
            <person name="Feng X."/>
        </authorList>
    </citation>
    <scope>NUCLEOTIDE SEQUENCE</scope>
    <source>
        <strain evidence="4">5K15</strain>
    </source>
</reference>
<sequence>MIRYSQSRSKLSSGSRWLAACVLCVSPILSAGHASAAAGGGEQAASVEPVSDLATLIAELGDESFTTREKAMATLWQKGRPALASLRNAAAAGDPEVRARAEELILYISAGVLPDSPEEVKQLVMEFSTGDIEGKLVILRKLMELSQWRQVIHLANIEPLAESRARMAELVQISAGQAAREAIVAGDFQLAADVLELTGDNETNMGMRAWFYVRQGQLDQQLKLAAGMPGQKGALWRMSLHRANGNLKAAIKEADLAGLNLLANGMRIFTGNAMPWLDASGQNGQVSAILGLSYQLQRARLEGKTKEADLIARELVRMVNGDDSAPQAAICLAANGYRDEAIGLLTKHDVITAIDYYDSIESPERCLELLGIERDAKSPYSKWVAKNTDAAMDDDHDQEEYFERLLILTSFLYRHGEGEHCMAVMSPLMKALEEDGEDAWFELLPQMRVMDLGWLAVKFIQKRGNEDNLMDVSVSKLLGSNKTVTEMWSAVKKRHPEDLNEALRELSLLAGIIADPNNETDAIHQALLAEAQDPQQNNGIAQNLRVESLYAFAVNRNDFKAALGIAEKLAGKNARWANAKTFLDSAMNRWAELEPVYAAEAEEKPGNYLNLAKWSLTLRKMGKKKQAAKLYDRALMLTMGDASALNQVAAELSSAGYDDEAVKMWEHAAIMASPGGTDFQSSILYLSIYGENLYLTKQWSKAAAISEVYSQLRMRGQSNDGVLLALRGRFNAEFGQGMALLEKGQRDRAIAKLDAARKLIPGDGSLADVFFPALREAGIDEHYNRWFNDSYEHVNAACKLYPESHNSQNTVAWLAARAVRRLDDALEHSKKALSVRPHQGAYLDTMAEVWFAKGDRQKAIDWSEKAVASSVSHAHGSPRTHTQVVLNFNQLSKQLDRFKTAPMPR</sequence>
<feature type="signal peptide" evidence="3">
    <location>
        <begin position="1"/>
        <end position="36"/>
    </location>
</feature>
<dbReference type="PANTHER" id="PTHR44943:SF8">
    <property type="entry name" value="TPR REPEAT-CONTAINING PROTEIN MJ0263"/>
    <property type="match status" value="1"/>
</dbReference>
<dbReference type="EMBL" id="JAENIG010000012">
    <property type="protein sequence ID" value="MBK1856362.1"/>
    <property type="molecule type" value="Genomic_DNA"/>
</dbReference>
<dbReference type="PANTHER" id="PTHR44943">
    <property type="entry name" value="CELLULOSE SYNTHASE OPERON PROTEIN C"/>
    <property type="match status" value="1"/>
</dbReference>
<keyword evidence="5" id="KW-1185">Reference proteome</keyword>
<evidence type="ECO:0000256" key="2">
    <source>
        <dbReference type="ARBA" id="ARBA00022803"/>
    </source>
</evidence>
<evidence type="ECO:0000256" key="1">
    <source>
        <dbReference type="ARBA" id="ARBA00022737"/>
    </source>
</evidence>
<comment type="caution">
    <text evidence="4">The sequence shown here is derived from an EMBL/GenBank/DDBJ whole genome shotgun (WGS) entry which is preliminary data.</text>
</comment>
<gene>
    <name evidence="4" type="ORF">JIN83_15420</name>
</gene>
<dbReference type="InterPro" id="IPR011990">
    <property type="entry name" value="TPR-like_helical_dom_sf"/>
</dbReference>
<feature type="chain" id="PRO_5042134731" description="Tetratricopeptide repeat protein" evidence="3">
    <location>
        <begin position="37"/>
        <end position="905"/>
    </location>
</feature>
<keyword evidence="3" id="KW-0732">Signal</keyword>
<accession>A0AAE2V920</accession>
<proteinExistence type="predicted"/>